<protein>
    <submittedName>
        <fullName evidence="2">Uncharacterized protein</fullName>
    </submittedName>
</protein>
<organism evidence="2 3">
    <name type="scientific">Afipia massiliensis</name>
    <dbReference type="NCBI Taxonomy" id="211460"/>
    <lineage>
        <taxon>Bacteria</taxon>
        <taxon>Pseudomonadati</taxon>
        <taxon>Pseudomonadota</taxon>
        <taxon>Alphaproteobacteria</taxon>
        <taxon>Hyphomicrobiales</taxon>
        <taxon>Nitrobacteraceae</taxon>
        <taxon>Afipia</taxon>
    </lineage>
</organism>
<evidence type="ECO:0000313" key="2">
    <source>
        <dbReference type="EMBL" id="MBB5054715.1"/>
    </source>
</evidence>
<evidence type="ECO:0000313" key="3">
    <source>
        <dbReference type="Proteomes" id="UP000521227"/>
    </source>
</evidence>
<feature type="region of interest" description="Disordered" evidence="1">
    <location>
        <begin position="1"/>
        <end position="23"/>
    </location>
</feature>
<proteinExistence type="predicted"/>
<dbReference type="RefSeq" id="WP_184089806.1">
    <property type="nucleotide sequence ID" value="NZ_JACHIJ010000008.1"/>
</dbReference>
<reference evidence="2 3" key="1">
    <citation type="submission" date="2020-08" db="EMBL/GenBank/DDBJ databases">
        <title>Genomic Encyclopedia of Type Strains, Phase IV (KMG-IV): sequencing the most valuable type-strain genomes for metagenomic binning, comparative biology and taxonomic classification.</title>
        <authorList>
            <person name="Goeker M."/>
        </authorList>
    </citation>
    <scope>NUCLEOTIDE SEQUENCE [LARGE SCALE GENOMIC DNA]</scope>
    <source>
        <strain evidence="2 3">DSM 17498</strain>
    </source>
</reference>
<dbReference type="EMBL" id="JACHIJ010000008">
    <property type="protein sequence ID" value="MBB5054715.1"/>
    <property type="molecule type" value="Genomic_DNA"/>
</dbReference>
<accession>A0A840N337</accession>
<dbReference type="Proteomes" id="UP000521227">
    <property type="component" value="Unassembled WGS sequence"/>
</dbReference>
<gene>
    <name evidence="2" type="ORF">HNQ36_004722</name>
</gene>
<comment type="caution">
    <text evidence="2">The sequence shown here is derived from an EMBL/GenBank/DDBJ whole genome shotgun (WGS) entry which is preliminary data.</text>
</comment>
<dbReference type="AlphaFoldDB" id="A0A840N337"/>
<evidence type="ECO:0000256" key="1">
    <source>
        <dbReference type="SAM" id="MobiDB-lite"/>
    </source>
</evidence>
<sequence length="69" mass="7750">MTTHSTPITTRIADMSAPRPAPSSRGWLAEIGEFWRTFIKAAFHPYHPEQHYMRGPGPACASKQKRQGV</sequence>
<name>A0A840N337_9BRAD</name>